<dbReference type="PANTHER" id="PTHR43767:SF11">
    <property type="entry name" value="MEDIUM-CHAIN-FATTY-ACID--COA LIGASE"/>
    <property type="match status" value="1"/>
</dbReference>
<organism evidence="3 4">
    <name type="scientific">Ruegeria faecimaris</name>
    <dbReference type="NCBI Taxonomy" id="686389"/>
    <lineage>
        <taxon>Bacteria</taxon>
        <taxon>Pseudomonadati</taxon>
        <taxon>Pseudomonadota</taxon>
        <taxon>Alphaproteobacteria</taxon>
        <taxon>Rhodobacterales</taxon>
        <taxon>Roseobacteraceae</taxon>
        <taxon>Ruegeria</taxon>
    </lineage>
</organism>
<dbReference type="Proteomes" id="UP000319555">
    <property type="component" value="Unassembled WGS sequence"/>
</dbReference>
<dbReference type="Gene3D" id="3.30.300.30">
    <property type="match status" value="1"/>
</dbReference>
<proteinExistence type="predicted"/>
<evidence type="ECO:0000259" key="1">
    <source>
        <dbReference type="Pfam" id="PF00501"/>
    </source>
</evidence>
<keyword evidence="4" id="KW-1185">Reference proteome</keyword>
<evidence type="ECO:0000313" key="3">
    <source>
        <dbReference type="EMBL" id="SMO84030.1"/>
    </source>
</evidence>
<dbReference type="NCBIfam" id="NF004837">
    <property type="entry name" value="PRK06187.1"/>
    <property type="match status" value="1"/>
</dbReference>
<name>A0A521ELM9_9RHOB</name>
<dbReference type="RefSeq" id="WP_246097267.1">
    <property type="nucleotide sequence ID" value="NZ_FXTE01000011.1"/>
</dbReference>
<dbReference type="SUPFAM" id="SSF56801">
    <property type="entry name" value="Acetyl-CoA synthetase-like"/>
    <property type="match status" value="1"/>
</dbReference>
<dbReference type="Pfam" id="PF13193">
    <property type="entry name" value="AMP-binding_C"/>
    <property type="match status" value="1"/>
</dbReference>
<protein>
    <submittedName>
        <fullName evidence="3">Fatty-acyl-CoA synthase</fullName>
    </submittedName>
</protein>
<dbReference type="AlphaFoldDB" id="A0A521ELM9"/>
<dbReference type="PANTHER" id="PTHR43767">
    <property type="entry name" value="LONG-CHAIN-FATTY-ACID--COA LIGASE"/>
    <property type="match status" value="1"/>
</dbReference>
<evidence type="ECO:0000313" key="4">
    <source>
        <dbReference type="Proteomes" id="UP000319555"/>
    </source>
</evidence>
<sequence>MTAYSYPLLIKQILATPLANTPDQEIVHADTKRYDYRTFARRVGQAAGALRSLGVGEGSVVAVLDWDSHRYLECFFAIPMIGATLHTVNIRLSPDQILYTINHAEDDVILCHVDFLPLLLEISERIERPWRLVILSDDGVFPEVESSEGEYEALLQQCEPEQEFPDFDENIRATLFYTTGTTGDPKGVSYSQRQLVLHTMAVAAGLGPVPGGGLNRSDVYMPITPLFHVHGWGIPYVATLMGLKQVYPGRYDPARLLGLIEKHGVTFSHCVPTILAMLLNAPEVAQTDLSNWKVIIGGSALSEGLARQALEHGVDVHAAYGMSETCPFLTVADMMATRDPQTPLSARIATGKPAPFVQIRVVDGDMNDAPRDGRTTGEIVARAPWLTQGYLKNEAGTEALWQGGWLHTGDVGFIDETGTLRISDRVKDVIKTGGEWVSSLELENLASTVEGVSEAAAIGVPDTKWGERPMLIVTCCDETEKTYDRLRMAFDVAVDQGAISKWAIPDRIEFTDSLPRTSVGKLDKKALRARFI</sequence>
<evidence type="ECO:0000259" key="2">
    <source>
        <dbReference type="Pfam" id="PF13193"/>
    </source>
</evidence>
<dbReference type="InterPro" id="IPR000873">
    <property type="entry name" value="AMP-dep_synth/lig_dom"/>
</dbReference>
<accession>A0A521ELM9</accession>
<feature type="domain" description="AMP-dependent synthetase/ligase" evidence="1">
    <location>
        <begin position="19"/>
        <end position="391"/>
    </location>
</feature>
<dbReference type="Gene3D" id="3.40.50.12780">
    <property type="entry name" value="N-terminal domain of ligase-like"/>
    <property type="match status" value="1"/>
</dbReference>
<dbReference type="Pfam" id="PF00501">
    <property type="entry name" value="AMP-binding"/>
    <property type="match status" value="1"/>
</dbReference>
<dbReference type="InterPro" id="IPR045851">
    <property type="entry name" value="AMP-bd_C_sf"/>
</dbReference>
<dbReference type="InterPro" id="IPR025110">
    <property type="entry name" value="AMP-bd_C"/>
</dbReference>
<dbReference type="InterPro" id="IPR042099">
    <property type="entry name" value="ANL_N_sf"/>
</dbReference>
<gene>
    <name evidence="3" type="ORF">SAMN06265380_11194</name>
</gene>
<reference evidence="3 4" key="1">
    <citation type="submission" date="2017-05" db="EMBL/GenBank/DDBJ databases">
        <authorList>
            <person name="Varghese N."/>
            <person name="Submissions S."/>
        </authorList>
    </citation>
    <scope>NUCLEOTIDE SEQUENCE [LARGE SCALE GENOMIC DNA]</scope>
    <source>
        <strain evidence="3 4">DSM 28009</strain>
    </source>
</reference>
<dbReference type="InterPro" id="IPR020845">
    <property type="entry name" value="AMP-binding_CS"/>
</dbReference>
<feature type="domain" description="AMP-binding enzyme C-terminal" evidence="2">
    <location>
        <begin position="441"/>
        <end position="521"/>
    </location>
</feature>
<dbReference type="PROSITE" id="PS00455">
    <property type="entry name" value="AMP_BINDING"/>
    <property type="match status" value="1"/>
</dbReference>
<dbReference type="EMBL" id="FXTE01000011">
    <property type="protein sequence ID" value="SMO84030.1"/>
    <property type="molecule type" value="Genomic_DNA"/>
</dbReference>
<dbReference type="GO" id="GO:0016877">
    <property type="term" value="F:ligase activity, forming carbon-sulfur bonds"/>
    <property type="evidence" value="ECO:0007669"/>
    <property type="project" value="UniProtKB-ARBA"/>
</dbReference>
<dbReference type="InterPro" id="IPR050237">
    <property type="entry name" value="ATP-dep_AMP-bd_enzyme"/>
</dbReference>